<keyword evidence="1" id="KW-1133">Transmembrane helix</keyword>
<feature type="transmembrane region" description="Helical" evidence="1">
    <location>
        <begin position="20"/>
        <end position="44"/>
    </location>
</feature>
<dbReference type="RefSeq" id="WP_209351570.1">
    <property type="nucleotide sequence ID" value="NZ_JAGIYZ010000008.1"/>
</dbReference>
<reference evidence="2 3" key="1">
    <citation type="submission" date="2021-03" db="EMBL/GenBank/DDBJ databases">
        <authorList>
            <person name="So Y."/>
        </authorList>
    </citation>
    <scope>NUCLEOTIDE SEQUENCE [LARGE SCALE GENOMIC DNA]</scope>
    <source>
        <strain evidence="2 3">PWR1</strain>
    </source>
</reference>
<protein>
    <recommendedName>
        <fullName evidence="4">Phage holin family protein</fullName>
    </recommendedName>
</protein>
<proteinExistence type="predicted"/>
<keyword evidence="3" id="KW-1185">Reference proteome</keyword>
<evidence type="ECO:0008006" key="4">
    <source>
        <dbReference type="Google" id="ProtNLM"/>
    </source>
</evidence>
<dbReference type="EMBL" id="JAGIYZ010000008">
    <property type="protein sequence ID" value="MBP0464191.1"/>
    <property type="molecule type" value="Genomic_DNA"/>
</dbReference>
<dbReference type="Proteomes" id="UP000680815">
    <property type="component" value="Unassembled WGS sequence"/>
</dbReference>
<evidence type="ECO:0000313" key="2">
    <source>
        <dbReference type="EMBL" id="MBP0464191.1"/>
    </source>
</evidence>
<keyword evidence="1" id="KW-0472">Membrane</keyword>
<gene>
    <name evidence="2" type="ORF">J5Y09_09730</name>
</gene>
<comment type="caution">
    <text evidence="2">The sequence shown here is derived from an EMBL/GenBank/DDBJ whole genome shotgun (WGS) entry which is preliminary data.</text>
</comment>
<evidence type="ECO:0000313" key="3">
    <source>
        <dbReference type="Proteomes" id="UP000680815"/>
    </source>
</evidence>
<sequence length="149" mass="15346">MFRGLHRLLVAAADWQPRDFLMSMIGAEAVTLLAAVSLGFGTFAAYAHLSAVEGPVFAAVVISTAYGVVAVVAGVALARWYAGSSKARPAEAPSAENLEALLRSLAAAGTPQDQMALIAALKVGRDLSPMELLAISLISGFFAGRTAGK</sequence>
<feature type="transmembrane region" description="Helical" evidence="1">
    <location>
        <begin position="56"/>
        <end position="78"/>
    </location>
</feature>
<keyword evidence="1" id="KW-0812">Transmembrane</keyword>
<evidence type="ECO:0000256" key="1">
    <source>
        <dbReference type="SAM" id="Phobius"/>
    </source>
</evidence>
<name>A0ABS4AS62_9PROT</name>
<accession>A0ABS4AS62</accession>
<organism evidence="2 3">
    <name type="scientific">Roseomonas nitratireducens</name>
    <dbReference type="NCBI Taxonomy" id="2820810"/>
    <lineage>
        <taxon>Bacteria</taxon>
        <taxon>Pseudomonadati</taxon>
        <taxon>Pseudomonadota</taxon>
        <taxon>Alphaproteobacteria</taxon>
        <taxon>Acetobacterales</taxon>
        <taxon>Roseomonadaceae</taxon>
        <taxon>Roseomonas</taxon>
    </lineage>
</organism>